<sequence length="175" mass="18508">MEKSAFLERGARRTGRESSEMRPEDSSIGVEGERMLARGSGKGLCCLPDFYLRYGPSLPSPPHPQLPSRPYSYSVPPATPGLLIPESGKAECGSLGVGSGLPPQTHQAKLLVTSHPVSPPPRTPSTREGGNVRTCLHRSVLRPVVLGAPSAPISSFSLIICKPAPPPPRALLCSL</sequence>
<evidence type="ECO:0000313" key="2">
    <source>
        <dbReference type="EMBL" id="KAF6073463.1"/>
    </source>
</evidence>
<proteinExistence type="predicted"/>
<protein>
    <submittedName>
        <fullName evidence="2">Uncharacterized protein</fullName>
    </submittedName>
</protein>
<gene>
    <name evidence="2" type="ORF">HJG60_009587</name>
</gene>
<organism evidence="2 3">
    <name type="scientific">Phyllostomus discolor</name>
    <name type="common">pale spear-nosed bat</name>
    <dbReference type="NCBI Taxonomy" id="89673"/>
    <lineage>
        <taxon>Eukaryota</taxon>
        <taxon>Metazoa</taxon>
        <taxon>Chordata</taxon>
        <taxon>Craniata</taxon>
        <taxon>Vertebrata</taxon>
        <taxon>Euteleostomi</taxon>
        <taxon>Mammalia</taxon>
        <taxon>Eutheria</taxon>
        <taxon>Laurasiatheria</taxon>
        <taxon>Chiroptera</taxon>
        <taxon>Yangochiroptera</taxon>
        <taxon>Phyllostomidae</taxon>
        <taxon>Phyllostominae</taxon>
        <taxon>Phyllostomus</taxon>
    </lineage>
</organism>
<dbReference type="AlphaFoldDB" id="A0A833YGT8"/>
<accession>A0A833YGT8</accession>
<comment type="caution">
    <text evidence="2">The sequence shown here is derived from an EMBL/GenBank/DDBJ whole genome shotgun (WGS) entry which is preliminary data.</text>
</comment>
<evidence type="ECO:0000256" key="1">
    <source>
        <dbReference type="SAM" id="MobiDB-lite"/>
    </source>
</evidence>
<dbReference type="Proteomes" id="UP000664940">
    <property type="component" value="Unassembled WGS sequence"/>
</dbReference>
<name>A0A833YGT8_9CHIR</name>
<feature type="region of interest" description="Disordered" evidence="1">
    <location>
        <begin position="1"/>
        <end position="31"/>
    </location>
</feature>
<evidence type="ECO:0000313" key="3">
    <source>
        <dbReference type="Proteomes" id="UP000664940"/>
    </source>
</evidence>
<reference evidence="2 3" key="1">
    <citation type="journal article" date="2020" name="Nature">
        <title>Six reference-quality genomes reveal evolution of bat adaptations.</title>
        <authorList>
            <person name="Jebb D."/>
            <person name="Huang Z."/>
            <person name="Pippel M."/>
            <person name="Hughes G.M."/>
            <person name="Lavrichenko K."/>
            <person name="Devanna P."/>
            <person name="Winkler S."/>
            <person name="Jermiin L.S."/>
            <person name="Skirmuntt E.C."/>
            <person name="Katzourakis A."/>
            <person name="Burkitt-Gray L."/>
            <person name="Ray D.A."/>
            <person name="Sullivan K.A.M."/>
            <person name="Roscito J.G."/>
            <person name="Kirilenko B.M."/>
            <person name="Davalos L.M."/>
            <person name="Corthals A.P."/>
            <person name="Power M.L."/>
            <person name="Jones G."/>
            <person name="Ransome R.D."/>
            <person name="Dechmann D.K.N."/>
            <person name="Locatelli A.G."/>
            <person name="Puechmaille S.J."/>
            <person name="Fedrigo O."/>
            <person name="Jarvis E.D."/>
            <person name="Hiller M."/>
            <person name="Vernes S.C."/>
            <person name="Myers E.W."/>
            <person name="Teeling E.C."/>
        </authorList>
    </citation>
    <scope>NUCLEOTIDE SEQUENCE [LARGE SCALE GENOMIC DNA]</scope>
    <source>
        <strain evidence="2">Bat1K_MPI-CBG_1</strain>
    </source>
</reference>
<dbReference type="EMBL" id="JABVXQ010000016">
    <property type="protein sequence ID" value="KAF6073463.1"/>
    <property type="molecule type" value="Genomic_DNA"/>
</dbReference>